<evidence type="ECO:0000313" key="1">
    <source>
        <dbReference type="EMBL" id="MEC4719603.1"/>
    </source>
</evidence>
<accession>A0ABU6J7J8</accession>
<reference evidence="1 2" key="1">
    <citation type="submission" date="2023-10" db="EMBL/GenBank/DDBJ databases">
        <title>Noviherbaspirillum sp. CPCC 100848 genome assembly.</title>
        <authorList>
            <person name="Li X.Y."/>
            <person name="Fang X.M."/>
        </authorList>
    </citation>
    <scope>NUCLEOTIDE SEQUENCE [LARGE SCALE GENOMIC DNA]</scope>
    <source>
        <strain evidence="1 2">CPCC 100848</strain>
    </source>
</reference>
<evidence type="ECO:0000313" key="2">
    <source>
        <dbReference type="Proteomes" id="UP001352263"/>
    </source>
</evidence>
<keyword evidence="2" id="KW-1185">Reference proteome</keyword>
<proteinExistence type="predicted"/>
<dbReference type="EMBL" id="JAWIIV010000007">
    <property type="protein sequence ID" value="MEC4719603.1"/>
    <property type="molecule type" value="Genomic_DNA"/>
</dbReference>
<sequence>MKVTTEMIDAAMKKATEAGLLPRHARREEVCINRELIRMVLTAALEGERKQLKAESPDAALGGGAEAVNTNSSRFSGMPKFVAGMH</sequence>
<gene>
    <name evidence="1" type="ORF">RY831_10625</name>
</gene>
<name>A0ABU6J7J8_9BURK</name>
<protein>
    <submittedName>
        <fullName evidence="1">Uncharacterized protein</fullName>
    </submittedName>
</protein>
<dbReference type="Proteomes" id="UP001352263">
    <property type="component" value="Unassembled WGS sequence"/>
</dbReference>
<comment type="caution">
    <text evidence="1">The sequence shown here is derived from an EMBL/GenBank/DDBJ whole genome shotgun (WGS) entry which is preliminary data.</text>
</comment>
<organism evidence="1 2">
    <name type="scientific">Noviherbaspirillum album</name>
    <dbReference type="NCBI Taxonomy" id="3080276"/>
    <lineage>
        <taxon>Bacteria</taxon>
        <taxon>Pseudomonadati</taxon>
        <taxon>Pseudomonadota</taxon>
        <taxon>Betaproteobacteria</taxon>
        <taxon>Burkholderiales</taxon>
        <taxon>Oxalobacteraceae</taxon>
        <taxon>Noviherbaspirillum</taxon>
    </lineage>
</organism>
<dbReference type="RefSeq" id="WP_326506317.1">
    <property type="nucleotide sequence ID" value="NZ_JAWIIV010000007.1"/>
</dbReference>